<dbReference type="InterPro" id="IPR000073">
    <property type="entry name" value="AB_hydrolase_1"/>
</dbReference>
<dbReference type="PANTHER" id="PTHR43798">
    <property type="entry name" value="MONOACYLGLYCEROL LIPASE"/>
    <property type="match status" value="1"/>
</dbReference>
<dbReference type="Proteomes" id="UP000061603">
    <property type="component" value="Chromosome"/>
</dbReference>
<dbReference type="GO" id="GO:0016787">
    <property type="term" value="F:hydrolase activity"/>
    <property type="evidence" value="ECO:0007669"/>
    <property type="project" value="UniProtKB-KW"/>
</dbReference>
<feature type="domain" description="AB hydrolase-1" evidence="1">
    <location>
        <begin position="27"/>
        <end position="263"/>
    </location>
</feature>
<dbReference type="InterPro" id="IPR050266">
    <property type="entry name" value="AB_hydrolase_sf"/>
</dbReference>
<evidence type="ECO:0000313" key="2">
    <source>
        <dbReference type="EMBL" id="AJP48349.1"/>
    </source>
</evidence>
<dbReference type="SUPFAM" id="SSF53474">
    <property type="entry name" value="alpha/beta-Hydrolases"/>
    <property type="match status" value="1"/>
</dbReference>
<keyword evidence="2" id="KW-0378">Hydrolase</keyword>
<accession>A0A0C5J9H3</accession>
<dbReference type="Gene3D" id="3.40.50.1820">
    <property type="entry name" value="alpha/beta hydrolase"/>
    <property type="match status" value="1"/>
</dbReference>
<dbReference type="PRINTS" id="PR00412">
    <property type="entry name" value="EPOXHYDRLASE"/>
</dbReference>
<protein>
    <submittedName>
        <fullName evidence="2">Alpha/beta hydrolase</fullName>
    </submittedName>
</protein>
<proteinExistence type="predicted"/>
<name>A0A0C5J9H3_9PROT</name>
<evidence type="ECO:0000259" key="1">
    <source>
        <dbReference type="Pfam" id="PF00561"/>
    </source>
</evidence>
<dbReference type="STRING" id="1565605.PG1C_07510"/>
<dbReference type="PATRIC" id="fig|1565605.3.peg.1585"/>
<keyword evidence="3" id="KW-1185">Reference proteome</keyword>
<dbReference type="HOGENOM" id="CLU_020336_13_2_4"/>
<dbReference type="EMBL" id="CP010554">
    <property type="protein sequence ID" value="AJP48349.1"/>
    <property type="molecule type" value="Genomic_DNA"/>
</dbReference>
<evidence type="ECO:0000313" key="3">
    <source>
        <dbReference type="Proteomes" id="UP000061603"/>
    </source>
</evidence>
<dbReference type="KEGG" id="rbu:PG1C_07510"/>
<dbReference type="InterPro" id="IPR029058">
    <property type="entry name" value="AB_hydrolase_fold"/>
</dbReference>
<dbReference type="PRINTS" id="PR00111">
    <property type="entry name" value="ABHYDROLASE"/>
</dbReference>
<dbReference type="InterPro" id="IPR000639">
    <property type="entry name" value="Epox_hydrolase-like"/>
</dbReference>
<gene>
    <name evidence="2" type="ORF">PG1C_07510</name>
</gene>
<organism evidence="2 3">
    <name type="scientific">Rugosibacter aromaticivorans</name>
    <dbReference type="NCBI Taxonomy" id="1565605"/>
    <lineage>
        <taxon>Bacteria</taxon>
        <taxon>Pseudomonadati</taxon>
        <taxon>Pseudomonadota</taxon>
        <taxon>Betaproteobacteria</taxon>
        <taxon>Nitrosomonadales</taxon>
        <taxon>Sterolibacteriaceae</taxon>
        <taxon>Rugosibacter</taxon>
    </lineage>
</organism>
<dbReference type="AlphaFoldDB" id="A0A0C5J9H3"/>
<dbReference type="Pfam" id="PF00561">
    <property type="entry name" value="Abhydrolase_1"/>
    <property type="match status" value="1"/>
</dbReference>
<sequence>MRLSAIQSKLIDAGGIRTRYIEMGDGPPLLLIHGGGAGADGVSNFAHCLPVFGKHMRTIAVDMVGFGETEQPDPATFNYTQQARTDHIIHFIEAMNLGPVAIVGNSMGGTTATGVTLQRPDLVSQLVLMGAAVNMPLALIRERGPVMAPLVAYDGTTDGMRRIIALLAHGYEATEEQIASRQRSASRPAAIAANKATMGWVRENGLSYSDAELASIACPVFIIAGKNDVIITLDRTLDLIEKIPQASAHIIPECGHWVMIEHPEEFTRQTLWFLGYK</sequence>
<reference evidence="2 3" key="1">
    <citation type="journal article" date="2015" name="Genome Announc.">
        <title>Complete Genome Sequence of a Novel Bacterium within the Family Rhodocyclaceae That Degrades Polycyclic Aromatic Hydrocarbons.</title>
        <authorList>
            <person name="Singleton D.R."/>
            <person name="Dickey A.N."/>
            <person name="Scholl E.H."/>
            <person name="Wright F.A."/>
            <person name="Aitken M.D."/>
        </authorList>
    </citation>
    <scope>NUCLEOTIDE SEQUENCE [LARGE SCALE GENOMIC DNA]</scope>
    <source>
        <strain evidence="3">PG1-Ca6</strain>
    </source>
</reference>